<evidence type="ECO:0000256" key="2">
    <source>
        <dbReference type="ARBA" id="ARBA00022980"/>
    </source>
</evidence>
<dbReference type="InterPro" id="IPR036899">
    <property type="entry name" value="Ribosomal_uL13_sf"/>
</dbReference>
<evidence type="ECO:0000313" key="6">
    <source>
        <dbReference type="Proteomes" id="UP000004840"/>
    </source>
</evidence>
<evidence type="ECO:0000256" key="4">
    <source>
        <dbReference type="HAMAP-Rule" id="MF_01366"/>
    </source>
</evidence>
<sequence>MTMYGHVALAGSPQRQLQGVILSTFHPKSGDITRKWYVIDATDVVLGKLASTVADLLRGKHKPQFAPNVDCGDHVIIINAEKIHISSNKRDREMRYRHSGYPGGLRTMTLGQSLDANPARVIEEAVTGMMPHNKLSSSSAKKLHVFNGAEHPYAGQKPETFEFKQVAQ</sequence>
<dbReference type="Pfam" id="PF00572">
    <property type="entry name" value="Ribosomal_L13"/>
    <property type="match status" value="1"/>
</dbReference>
<dbReference type="PIRSF" id="PIRSF002181">
    <property type="entry name" value="Ribosomal_L13"/>
    <property type="match status" value="1"/>
</dbReference>
<accession>G7I057</accession>
<dbReference type="NCBIfam" id="TIGR01066">
    <property type="entry name" value="rplM_bact"/>
    <property type="match status" value="1"/>
</dbReference>
<evidence type="ECO:0000256" key="1">
    <source>
        <dbReference type="ARBA" id="ARBA00006227"/>
    </source>
</evidence>
<dbReference type="Gene3D" id="3.90.1180.10">
    <property type="entry name" value="Ribosomal protein L13"/>
    <property type="match status" value="1"/>
</dbReference>
<organism evidence="5 6">
    <name type="scientific">Corynebacterium casei UCMA 3821</name>
    <dbReference type="NCBI Taxonomy" id="1110505"/>
    <lineage>
        <taxon>Bacteria</taxon>
        <taxon>Bacillati</taxon>
        <taxon>Actinomycetota</taxon>
        <taxon>Actinomycetes</taxon>
        <taxon>Mycobacteriales</taxon>
        <taxon>Corynebacteriaceae</taxon>
        <taxon>Corynebacterium</taxon>
    </lineage>
</organism>
<comment type="function">
    <text evidence="4">This protein is one of the early assembly proteins of the 50S ribosomal subunit, although it is not seen to bind rRNA by itself. It is important during the early stages of 50S assembly.</text>
</comment>
<gene>
    <name evidence="4" type="primary">rplM</name>
    <name evidence="5" type="ORF">CCAS_11720</name>
</gene>
<dbReference type="InterPro" id="IPR005823">
    <property type="entry name" value="Ribosomal_uL13_bac-type"/>
</dbReference>
<dbReference type="GO" id="GO:0017148">
    <property type="term" value="P:negative regulation of translation"/>
    <property type="evidence" value="ECO:0007669"/>
    <property type="project" value="TreeGrafter"/>
</dbReference>
<reference evidence="5 6" key="1">
    <citation type="journal article" date="2012" name="J. Bacteriol.">
        <title>Genome Sequence of Corynebacterium casei UCMA 3821, Isolated from a Smear-Ripened Cheese.</title>
        <authorList>
            <person name="Monnet C."/>
            <person name="Loux V."/>
            <person name="Bento P."/>
            <person name="Gibrat J.F."/>
            <person name="Straub C."/>
            <person name="Bonnarme P."/>
            <person name="Landaud S."/>
            <person name="Irlinger F."/>
        </authorList>
    </citation>
    <scope>NUCLEOTIDE SEQUENCE [LARGE SCALE GENOMIC DNA]</scope>
    <source>
        <strain evidence="5 6">UCMA 3821</strain>
    </source>
</reference>
<protein>
    <recommendedName>
        <fullName evidence="4">Large ribosomal subunit protein uL13</fullName>
    </recommendedName>
</protein>
<evidence type="ECO:0000313" key="5">
    <source>
        <dbReference type="EMBL" id="CCE55822.1"/>
    </source>
</evidence>
<dbReference type="InterPro" id="IPR005822">
    <property type="entry name" value="Ribosomal_uL13"/>
</dbReference>
<dbReference type="AlphaFoldDB" id="G7I057"/>
<name>G7I057_9CORY</name>
<evidence type="ECO:0000256" key="3">
    <source>
        <dbReference type="ARBA" id="ARBA00023274"/>
    </source>
</evidence>
<dbReference type="GO" id="GO:0003729">
    <property type="term" value="F:mRNA binding"/>
    <property type="evidence" value="ECO:0007669"/>
    <property type="project" value="TreeGrafter"/>
</dbReference>
<dbReference type="GO" id="GO:0006412">
    <property type="term" value="P:translation"/>
    <property type="evidence" value="ECO:0007669"/>
    <property type="project" value="UniProtKB-UniRule"/>
</dbReference>
<dbReference type="CDD" id="cd00392">
    <property type="entry name" value="Ribosomal_L13"/>
    <property type="match status" value="1"/>
</dbReference>
<dbReference type="EMBL" id="CAFW01000087">
    <property type="protein sequence ID" value="CCE55822.1"/>
    <property type="molecule type" value="Genomic_DNA"/>
</dbReference>
<dbReference type="Proteomes" id="UP000004840">
    <property type="component" value="Unassembled WGS sequence"/>
</dbReference>
<dbReference type="GO" id="GO:0003735">
    <property type="term" value="F:structural constituent of ribosome"/>
    <property type="evidence" value="ECO:0007669"/>
    <property type="project" value="InterPro"/>
</dbReference>
<comment type="similarity">
    <text evidence="1 4">Belongs to the universal ribosomal protein uL13 family.</text>
</comment>
<dbReference type="PANTHER" id="PTHR11545">
    <property type="entry name" value="RIBOSOMAL PROTEIN L13"/>
    <property type="match status" value="1"/>
</dbReference>
<proteinExistence type="inferred from homology"/>
<dbReference type="GO" id="GO:0022625">
    <property type="term" value="C:cytosolic large ribosomal subunit"/>
    <property type="evidence" value="ECO:0007669"/>
    <property type="project" value="TreeGrafter"/>
</dbReference>
<keyword evidence="3 4" id="KW-0687">Ribonucleoprotein</keyword>
<dbReference type="PANTHER" id="PTHR11545:SF2">
    <property type="entry name" value="LARGE RIBOSOMAL SUBUNIT PROTEIN UL13M"/>
    <property type="match status" value="1"/>
</dbReference>
<dbReference type="HAMAP" id="MF_01366">
    <property type="entry name" value="Ribosomal_uL13"/>
    <property type="match status" value="1"/>
</dbReference>
<dbReference type="SUPFAM" id="SSF52161">
    <property type="entry name" value="Ribosomal protein L13"/>
    <property type="match status" value="1"/>
</dbReference>
<keyword evidence="2 4" id="KW-0689">Ribosomal protein</keyword>
<comment type="subunit">
    <text evidence="4">Part of the 50S ribosomal subunit.</text>
</comment>